<dbReference type="Gene3D" id="1.10.1200.10">
    <property type="entry name" value="ACP-like"/>
    <property type="match status" value="1"/>
</dbReference>
<dbReference type="GO" id="GO:0005829">
    <property type="term" value="C:cytosol"/>
    <property type="evidence" value="ECO:0007669"/>
    <property type="project" value="TreeGrafter"/>
</dbReference>
<dbReference type="InterPro" id="IPR006162">
    <property type="entry name" value="Ppantetheine_attach_site"/>
</dbReference>
<feature type="region of interest" description="Disordered" evidence="4">
    <location>
        <begin position="1227"/>
        <end position="1257"/>
    </location>
</feature>
<dbReference type="InterPro" id="IPR020845">
    <property type="entry name" value="AMP-binding_CS"/>
</dbReference>
<dbReference type="GO" id="GO:0044550">
    <property type="term" value="P:secondary metabolite biosynthetic process"/>
    <property type="evidence" value="ECO:0007669"/>
    <property type="project" value="TreeGrafter"/>
</dbReference>
<dbReference type="InterPro" id="IPR000873">
    <property type="entry name" value="AMP-dep_synth/lig_dom"/>
</dbReference>
<dbReference type="GO" id="GO:0043041">
    <property type="term" value="P:amino acid activation for nonribosomal peptide biosynthetic process"/>
    <property type="evidence" value="ECO:0007669"/>
    <property type="project" value="TreeGrafter"/>
</dbReference>
<feature type="domain" description="Carrier" evidence="5">
    <location>
        <begin position="989"/>
        <end position="1063"/>
    </location>
</feature>
<evidence type="ECO:0000256" key="2">
    <source>
        <dbReference type="ARBA" id="ARBA00022450"/>
    </source>
</evidence>
<keyword evidence="7" id="KW-1185">Reference proteome</keyword>
<dbReference type="CDD" id="cd05930">
    <property type="entry name" value="A_NRPS"/>
    <property type="match status" value="1"/>
</dbReference>
<proteinExistence type="predicted"/>
<dbReference type="Proteomes" id="UP000267164">
    <property type="component" value="Chromosome"/>
</dbReference>
<evidence type="ECO:0000259" key="5">
    <source>
        <dbReference type="PROSITE" id="PS50075"/>
    </source>
</evidence>
<dbReference type="OrthoDB" id="2472181at2"/>
<dbReference type="InterPro" id="IPR023213">
    <property type="entry name" value="CAT-like_dom_sf"/>
</dbReference>
<dbReference type="InterPro" id="IPR009081">
    <property type="entry name" value="PP-bd_ACP"/>
</dbReference>
<dbReference type="PROSITE" id="PS50075">
    <property type="entry name" value="CARRIER"/>
    <property type="match status" value="1"/>
</dbReference>
<dbReference type="InterPro" id="IPR042099">
    <property type="entry name" value="ANL_N_sf"/>
</dbReference>
<keyword evidence="2" id="KW-0596">Phosphopantetheine</keyword>
<keyword evidence="3" id="KW-0597">Phosphoprotein</keyword>
<evidence type="ECO:0000256" key="4">
    <source>
        <dbReference type="SAM" id="MobiDB-lite"/>
    </source>
</evidence>
<reference evidence="6 7" key="1">
    <citation type="submission" date="2018-09" db="EMBL/GenBank/DDBJ databases">
        <title>Nocardia yunnanensis sp. nov., an actinomycete isolated from a soil sample.</title>
        <authorList>
            <person name="Zhang J."/>
        </authorList>
    </citation>
    <scope>NUCLEOTIDE SEQUENCE [LARGE SCALE GENOMIC DNA]</scope>
    <source>
        <strain evidence="6 7">CFHS0054</strain>
    </source>
</reference>
<evidence type="ECO:0000313" key="7">
    <source>
        <dbReference type="Proteomes" id="UP000267164"/>
    </source>
</evidence>
<dbReference type="InterPro" id="IPR001242">
    <property type="entry name" value="Condensation_dom"/>
</dbReference>
<gene>
    <name evidence="6" type="ORF">D7D52_28620</name>
</gene>
<dbReference type="SUPFAM" id="SSF52777">
    <property type="entry name" value="CoA-dependent acyltransferases"/>
    <property type="match status" value="4"/>
</dbReference>
<dbReference type="GO" id="GO:0031177">
    <property type="term" value="F:phosphopantetheine binding"/>
    <property type="evidence" value="ECO:0007669"/>
    <property type="project" value="InterPro"/>
</dbReference>
<accession>A0A386ZGT6</accession>
<evidence type="ECO:0000256" key="3">
    <source>
        <dbReference type="ARBA" id="ARBA00022553"/>
    </source>
</evidence>
<dbReference type="PROSITE" id="PS00012">
    <property type="entry name" value="PHOSPHOPANTETHEINE"/>
    <property type="match status" value="1"/>
</dbReference>
<dbReference type="UniPathway" id="UPA00011"/>
<dbReference type="SMART" id="SM00823">
    <property type="entry name" value="PKS_PP"/>
    <property type="match status" value="1"/>
</dbReference>
<dbReference type="Gene3D" id="3.30.300.30">
    <property type="match status" value="1"/>
</dbReference>
<dbReference type="Pfam" id="PF00668">
    <property type="entry name" value="Condensation"/>
    <property type="match status" value="2"/>
</dbReference>
<dbReference type="PROSITE" id="PS00455">
    <property type="entry name" value="AMP_BINDING"/>
    <property type="match status" value="1"/>
</dbReference>
<protein>
    <submittedName>
        <fullName evidence="6">Peptide synthetase</fullName>
    </submittedName>
</protein>
<evidence type="ECO:0000256" key="1">
    <source>
        <dbReference type="ARBA" id="ARBA00001957"/>
    </source>
</evidence>
<dbReference type="PANTHER" id="PTHR45527">
    <property type="entry name" value="NONRIBOSOMAL PEPTIDE SYNTHETASE"/>
    <property type="match status" value="1"/>
</dbReference>
<dbReference type="EMBL" id="CP032568">
    <property type="protein sequence ID" value="AYF77122.1"/>
    <property type="molecule type" value="Genomic_DNA"/>
</dbReference>
<name>A0A386ZGT6_9NOCA</name>
<dbReference type="KEGG" id="nyu:D7D52_28620"/>
<dbReference type="InterPro" id="IPR045851">
    <property type="entry name" value="AMP-bd_C_sf"/>
</dbReference>
<dbReference type="SUPFAM" id="SSF47336">
    <property type="entry name" value="ACP-like"/>
    <property type="match status" value="1"/>
</dbReference>
<dbReference type="Gene3D" id="3.30.559.30">
    <property type="entry name" value="Nonribosomal peptide synthetase, condensation domain"/>
    <property type="match status" value="3"/>
</dbReference>
<dbReference type="Pfam" id="PF00550">
    <property type="entry name" value="PP-binding"/>
    <property type="match status" value="1"/>
</dbReference>
<sequence>MSAEILDVVALSPLQRGLYSVSLTSGAVDPYLVTFSVRVEGLTGLTRLRAAFDAVLDRYPHLGGSVLADGLPHPVLVITSDVRIGWREIDFRAAPDPDAAARQLYWDEGRRRIDLDRGPLFRVVAARVAEDAYELVCTAHHIVIDGWSIPLLFADLIALHTNPAAALPPAPPLRAHAAWLAARDTEASARAWQAALDGLAPMSMLAAPAPADIPVLGEARFDRAETERVTAWARGHGLTLNTLLQMAWARVLSGLTGRDDVVFGQTTSGRDASLPDADRLVGALVTTIPVRVRLDERAPAELGVALQREVAQLRSHEYLGIAEITRRTGGSQLFDTLLVFENTPLGGVTSDMPLGHGARLLPRRVDSPSHYPIAVVPVVEHGELITRVEIRPDLVARFDPDRLARRMLAVVSRLTHSTHAAEVSVLLDDEPAGLTAATDQPGVLQLDPGAGTACGGEMATGLVSDVLLAAAARAGEAVAVVDGAGEQTFAEFGSAVERLAANLRAAGIRPGEAVAVALPRDRRVLHAPFAVAHAGGLVVHVDPGTPADRLAYLLETSGARLVLADEALVDVLVQVRAQGQDCVHGVTGGDGGLRLLGALGGFTGALGGPRPVPDIPVSQLDSAASETPFYVIFTSGTTGRPKGVVVPHRALLNHWANHERRIFAPTAARLGRRLRIGHGWSTGFDAAWQPTVALLSGHTVVMLGEQARTDAEQITAAILGQGIDIFDTSPSMLPRLIAFGLFAARDGVEHCPLAVLALGGEAIDPDTWNRLRALPDTRVINFYGPTEATVEALMADVHDHAAPTIGRTFDGMTAEVLDHRLRPVPPGGQGELYLSGPQLAHGYLGRPATTAAAFVAGPAGRRYRTGDLVRRATDGTLVYEGRADSQVKINGYRVEPDEAAVVLRELEGVEHAAVLAYTDNGRTRLGALVVGDVPVPRLRANLARRLPRFLVPTRIVQVAEIPLNRNDKLDVHAATALLTAPVADAAGAEPATATERTVLEVISALRTGEGPGLTDSLVDLGIDSIGVIDLVSRLRGAGFRIAAADVLAAGDLRELAARLDEAATESPAALAPVTPAGTVLPLTALAHEILANGDYRYLAQSQVISLPADVTPDQVTRRLAALATAHPTLRSRLSTDSAGVPVLVAEDVTDPAAWLAVSDGTDSATAELASTVARLDPDNGRMVAATLLPGPQPRLLLTIHHLAVDVVSWLILIDDLRHLAQDDAPPLNETPYAESGPAAGTSGTEILGSPLAGRFTDPRTDRAAHVMQRIAELGPERTEALLSRASEAGVALEDVLILACARVFPELADATDRIAITRESHGRPADDDTRRVGWFTVEETVLIARSGAETWYPGAPRPDLSNRTLAARGQLRLNHLGRFDVLQFGAGPWSPTPLADFTGEFGVAAHPSLPLRFTVDVTTAVVPRDGRPSLVAQFDLNAAVLDEPSAALRTERWTAELSALADVLACQSAELVD</sequence>
<dbReference type="GO" id="GO:0003824">
    <property type="term" value="F:catalytic activity"/>
    <property type="evidence" value="ECO:0007669"/>
    <property type="project" value="InterPro"/>
</dbReference>
<evidence type="ECO:0000313" key="6">
    <source>
        <dbReference type="EMBL" id="AYF77122.1"/>
    </source>
</evidence>
<dbReference type="Gene3D" id="3.30.559.10">
    <property type="entry name" value="Chloramphenicol acetyltransferase-like domain"/>
    <property type="match status" value="2"/>
</dbReference>
<dbReference type="InterPro" id="IPR036736">
    <property type="entry name" value="ACP-like_sf"/>
</dbReference>
<dbReference type="SUPFAM" id="SSF56801">
    <property type="entry name" value="Acetyl-CoA synthetase-like"/>
    <property type="match status" value="1"/>
</dbReference>
<dbReference type="Gene3D" id="3.40.50.12780">
    <property type="entry name" value="N-terminal domain of ligase-like"/>
    <property type="match status" value="1"/>
</dbReference>
<dbReference type="PANTHER" id="PTHR45527:SF1">
    <property type="entry name" value="FATTY ACID SYNTHASE"/>
    <property type="match status" value="1"/>
</dbReference>
<comment type="cofactor">
    <cofactor evidence="1">
        <name>pantetheine 4'-phosphate</name>
        <dbReference type="ChEBI" id="CHEBI:47942"/>
    </cofactor>
</comment>
<dbReference type="Pfam" id="PF00501">
    <property type="entry name" value="AMP-binding"/>
    <property type="match status" value="1"/>
</dbReference>
<organism evidence="6 7">
    <name type="scientific">Nocardia yunnanensis</name>
    <dbReference type="NCBI Taxonomy" id="2382165"/>
    <lineage>
        <taxon>Bacteria</taxon>
        <taxon>Bacillati</taxon>
        <taxon>Actinomycetota</taxon>
        <taxon>Actinomycetes</taxon>
        <taxon>Mycobacteriales</taxon>
        <taxon>Nocardiaceae</taxon>
        <taxon>Nocardia</taxon>
    </lineage>
</organism>
<dbReference type="InterPro" id="IPR020806">
    <property type="entry name" value="PKS_PP-bd"/>
</dbReference>
<dbReference type="RefSeq" id="WP_120741301.1">
    <property type="nucleotide sequence ID" value="NZ_CP032568.1"/>
</dbReference>
<dbReference type="GO" id="GO:0008610">
    <property type="term" value="P:lipid biosynthetic process"/>
    <property type="evidence" value="ECO:0007669"/>
    <property type="project" value="UniProtKB-ARBA"/>
</dbReference>